<feature type="transmembrane region" description="Helical" evidence="2">
    <location>
        <begin position="61"/>
        <end position="82"/>
    </location>
</feature>
<protein>
    <submittedName>
        <fullName evidence="3">DNA polymerase III subunit gamma/tau</fullName>
    </submittedName>
</protein>
<dbReference type="AlphaFoldDB" id="A0A4Y9FRH5"/>
<dbReference type="Proteomes" id="UP000298358">
    <property type="component" value="Unassembled WGS sequence"/>
</dbReference>
<evidence type="ECO:0000256" key="1">
    <source>
        <dbReference type="SAM" id="MobiDB-lite"/>
    </source>
</evidence>
<keyword evidence="2" id="KW-0472">Membrane</keyword>
<proteinExistence type="predicted"/>
<sequence>MSSGDDDALSWDGDDDLKDPAPTARKDALPRGWRAVGKGSDDLAEPEETEDEAEPTPMGNAALVSVGVLAGIYTLYAVGWALGGFRLRDRIQSDTGAVADMMFQGAMWLGMLSPLIWFLVTMHVTRRGPLWRRFAGLAIGIVLLVPWPFVMMGAIGR</sequence>
<evidence type="ECO:0000313" key="3">
    <source>
        <dbReference type="EMBL" id="TFU31811.1"/>
    </source>
</evidence>
<comment type="caution">
    <text evidence="3">The sequence shown here is derived from an EMBL/GenBank/DDBJ whole genome shotgun (WGS) entry which is preliminary data.</text>
</comment>
<keyword evidence="4" id="KW-1185">Reference proteome</keyword>
<feature type="transmembrane region" description="Helical" evidence="2">
    <location>
        <begin position="134"/>
        <end position="155"/>
    </location>
</feature>
<dbReference type="EMBL" id="SPQB01000040">
    <property type="protein sequence ID" value="TFU31811.1"/>
    <property type="molecule type" value="Genomic_DNA"/>
</dbReference>
<dbReference type="OrthoDB" id="4981704at2"/>
<gene>
    <name evidence="3" type="ORF">E4U02_12835</name>
</gene>
<evidence type="ECO:0000256" key="2">
    <source>
        <dbReference type="SAM" id="Phobius"/>
    </source>
</evidence>
<feature type="compositionally biased region" description="Acidic residues" evidence="1">
    <location>
        <begin position="42"/>
        <end position="54"/>
    </location>
</feature>
<keyword evidence="2" id="KW-1133">Transmembrane helix</keyword>
<organism evidence="3 4">
    <name type="scientific">Microbacterium paludicola</name>
    <dbReference type="NCBI Taxonomy" id="300019"/>
    <lineage>
        <taxon>Bacteria</taxon>
        <taxon>Bacillati</taxon>
        <taxon>Actinomycetota</taxon>
        <taxon>Actinomycetes</taxon>
        <taxon>Micrococcales</taxon>
        <taxon>Microbacteriaceae</taxon>
        <taxon>Microbacterium</taxon>
    </lineage>
</organism>
<reference evidence="3 4" key="1">
    <citation type="submission" date="2019-03" db="EMBL/GenBank/DDBJ databases">
        <title>Diversity of the mouse oral microbiome.</title>
        <authorList>
            <person name="Joseph S."/>
            <person name="Aduse-Opoku J."/>
            <person name="Curtis M."/>
            <person name="Wade W."/>
            <person name="Hashim A."/>
        </authorList>
    </citation>
    <scope>NUCLEOTIDE SEQUENCE [LARGE SCALE GENOMIC DNA]</scope>
    <source>
        <strain evidence="3 4">P1012</strain>
    </source>
</reference>
<feature type="compositionally biased region" description="Acidic residues" evidence="1">
    <location>
        <begin position="1"/>
        <end position="17"/>
    </location>
</feature>
<dbReference type="RefSeq" id="WP_135115231.1">
    <property type="nucleotide sequence ID" value="NZ_JADGLL010000040.1"/>
</dbReference>
<feature type="region of interest" description="Disordered" evidence="1">
    <location>
        <begin position="1"/>
        <end position="57"/>
    </location>
</feature>
<evidence type="ECO:0000313" key="4">
    <source>
        <dbReference type="Proteomes" id="UP000298358"/>
    </source>
</evidence>
<keyword evidence="2" id="KW-0812">Transmembrane</keyword>
<feature type="transmembrane region" description="Helical" evidence="2">
    <location>
        <begin position="102"/>
        <end position="122"/>
    </location>
</feature>
<name>A0A4Y9FRH5_9MICO</name>
<accession>A0A4Y9FRH5</accession>